<dbReference type="InterPro" id="IPR005119">
    <property type="entry name" value="LysR_subst-bd"/>
</dbReference>
<dbReference type="SUPFAM" id="SSF53850">
    <property type="entry name" value="Periplasmic binding protein-like II"/>
    <property type="match status" value="1"/>
</dbReference>
<name>A0A517S938_9PLAN</name>
<keyword evidence="7" id="KW-1185">Reference proteome</keyword>
<evidence type="ECO:0000256" key="4">
    <source>
        <dbReference type="ARBA" id="ARBA00023163"/>
    </source>
</evidence>
<keyword evidence="2" id="KW-0805">Transcription regulation</keyword>
<dbReference type="PROSITE" id="PS50931">
    <property type="entry name" value="HTH_LYSR"/>
    <property type="match status" value="1"/>
</dbReference>
<dbReference type="PANTHER" id="PTHR30126">
    <property type="entry name" value="HTH-TYPE TRANSCRIPTIONAL REGULATOR"/>
    <property type="match status" value="1"/>
</dbReference>
<evidence type="ECO:0000313" key="7">
    <source>
        <dbReference type="Proteomes" id="UP000315700"/>
    </source>
</evidence>
<dbReference type="GO" id="GO:0000976">
    <property type="term" value="F:transcription cis-regulatory region binding"/>
    <property type="evidence" value="ECO:0007669"/>
    <property type="project" value="TreeGrafter"/>
</dbReference>
<sequence>MSDLSRAYKNLTFPQLKSFCEAARLGSMTAAAVSLEIAQPTVWKQIHALESHLGTSLLIPHARGCRLTPAGEQLLQLAGPLVSEMSVLSDRFRALTGATVQRLVVAATPRPCEEELPQCIAEFENRFPKVRLVLRQLADHEIVPAVLSGEAELGICLQSSPVQAGLHSEKCYEFEPTLLMPHHHPLTRIRKLRFEDIARYPLLNARGSEPDHVVAASLERVGAYDHPDRKIELQMARTIRRYVKLGFGVGIVGKPKGQPPASDIAERSLRNLIGYRQYISAVYRPRLTGNVALTGFIDELRRANRSPQGRARRVRPR</sequence>
<evidence type="ECO:0000256" key="1">
    <source>
        <dbReference type="ARBA" id="ARBA00009437"/>
    </source>
</evidence>
<dbReference type="Gene3D" id="3.40.190.10">
    <property type="entry name" value="Periplasmic binding protein-like II"/>
    <property type="match status" value="2"/>
</dbReference>
<dbReference type="InterPro" id="IPR036388">
    <property type="entry name" value="WH-like_DNA-bd_sf"/>
</dbReference>
<dbReference type="Proteomes" id="UP000315700">
    <property type="component" value="Chromosome"/>
</dbReference>
<dbReference type="SUPFAM" id="SSF46785">
    <property type="entry name" value="Winged helix' DNA-binding domain"/>
    <property type="match status" value="1"/>
</dbReference>
<dbReference type="PANTHER" id="PTHR30126:SF6">
    <property type="entry name" value="HTH-TYPE TRANSCRIPTIONAL REGULATOR CYSB-RELATED"/>
    <property type="match status" value="1"/>
</dbReference>
<dbReference type="EMBL" id="CP036271">
    <property type="protein sequence ID" value="QDT52619.1"/>
    <property type="molecule type" value="Genomic_DNA"/>
</dbReference>
<keyword evidence="4" id="KW-0804">Transcription</keyword>
<organism evidence="6 7">
    <name type="scientific">Caulifigura coniformis</name>
    <dbReference type="NCBI Taxonomy" id="2527983"/>
    <lineage>
        <taxon>Bacteria</taxon>
        <taxon>Pseudomonadati</taxon>
        <taxon>Planctomycetota</taxon>
        <taxon>Planctomycetia</taxon>
        <taxon>Planctomycetales</taxon>
        <taxon>Planctomycetaceae</taxon>
        <taxon>Caulifigura</taxon>
    </lineage>
</organism>
<dbReference type="InterPro" id="IPR000847">
    <property type="entry name" value="LysR_HTH_N"/>
</dbReference>
<proteinExistence type="inferred from homology"/>
<evidence type="ECO:0000256" key="2">
    <source>
        <dbReference type="ARBA" id="ARBA00023015"/>
    </source>
</evidence>
<dbReference type="FunCoup" id="A0A517S938">
    <property type="interactions" value="57"/>
</dbReference>
<dbReference type="Gene3D" id="1.10.10.10">
    <property type="entry name" value="Winged helix-like DNA-binding domain superfamily/Winged helix DNA-binding domain"/>
    <property type="match status" value="1"/>
</dbReference>
<reference evidence="6 7" key="1">
    <citation type="submission" date="2019-02" db="EMBL/GenBank/DDBJ databases">
        <title>Deep-cultivation of Planctomycetes and their phenomic and genomic characterization uncovers novel biology.</title>
        <authorList>
            <person name="Wiegand S."/>
            <person name="Jogler M."/>
            <person name="Boedeker C."/>
            <person name="Pinto D."/>
            <person name="Vollmers J."/>
            <person name="Rivas-Marin E."/>
            <person name="Kohn T."/>
            <person name="Peeters S.H."/>
            <person name="Heuer A."/>
            <person name="Rast P."/>
            <person name="Oberbeckmann S."/>
            <person name="Bunk B."/>
            <person name="Jeske O."/>
            <person name="Meyerdierks A."/>
            <person name="Storesund J.E."/>
            <person name="Kallscheuer N."/>
            <person name="Luecker S."/>
            <person name="Lage O.M."/>
            <person name="Pohl T."/>
            <person name="Merkel B.J."/>
            <person name="Hornburger P."/>
            <person name="Mueller R.-W."/>
            <person name="Bruemmer F."/>
            <person name="Labrenz M."/>
            <person name="Spormann A.M."/>
            <person name="Op den Camp H."/>
            <person name="Overmann J."/>
            <person name="Amann R."/>
            <person name="Jetten M.S.M."/>
            <person name="Mascher T."/>
            <person name="Medema M.H."/>
            <person name="Devos D.P."/>
            <person name="Kaster A.-K."/>
            <person name="Ovreas L."/>
            <person name="Rohde M."/>
            <person name="Galperin M.Y."/>
            <person name="Jogler C."/>
        </authorList>
    </citation>
    <scope>NUCLEOTIDE SEQUENCE [LARGE SCALE GENOMIC DNA]</scope>
    <source>
        <strain evidence="6 7">Pan44</strain>
    </source>
</reference>
<evidence type="ECO:0000313" key="6">
    <source>
        <dbReference type="EMBL" id="QDT52619.1"/>
    </source>
</evidence>
<dbReference type="GO" id="GO:0003700">
    <property type="term" value="F:DNA-binding transcription factor activity"/>
    <property type="evidence" value="ECO:0007669"/>
    <property type="project" value="InterPro"/>
</dbReference>
<evidence type="ECO:0000256" key="3">
    <source>
        <dbReference type="ARBA" id="ARBA00023125"/>
    </source>
</evidence>
<dbReference type="GO" id="GO:0019344">
    <property type="term" value="P:cysteine biosynthetic process"/>
    <property type="evidence" value="ECO:0007669"/>
    <property type="project" value="TreeGrafter"/>
</dbReference>
<dbReference type="InParanoid" id="A0A517S938"/>
<dbReference type="RefSeq" id="WP_145027127.1">
    <property type="nucleotide sequence ID" value="NZ_CP036271.1"/>
</dbReference>
<dbReference type="KEGG" id="ccos:Pan44_06310"/>
<dbReference type="AlphaFoldDB" id="A0A517S938"/>
<keyword evidence="3" id="KW-0238">DNA-binding</keyword>
<feature type="domain" description="HTH lysR-type" evidence="5">
    <location>
        <begin position="11"/>
        <end position="68"/>
    </location>
</feature>
<dbReference type="Pfam" id="PF03466">
    <property type="entry name" value="LysR_substrate"/>
    <property type="match status" value="1"/>
</dbReference>
<dbReference type="InterPro" id="IPR036390">
    <property type="entry name" value="WH_DNA-bd_sf"/>
</dbReference>
<dbReference type="OrthoDB" id="263164at2"/>
<accession>A0A517S938</accession>
<comment type="similarity">
    <text evidence="1">Belongs to the LysR transcriptional regulatory family.</text>
</comment>
<evidence type="ECO:0000259" key="5">
    <source>
        <dbReference type="PROSITE" id="PS50931"/>
    </source>
</evidence>
<dbReference type="Pfam" id="PF00126">
    <property type="entry name" value="HTH_1"/>
    <property type="match status" value="1"/>
</dbReference>
<protein>
    <submittedName>
        <fullName evidence="6">HTH-type transcriptional regulator cbl</fullName>
    </submittedName>
</protein>
<gene>
    <name evidence="6" type="primary">cbl</name>
    <name evidence="6" type="ORF">Pan44_06310</name>
</gene>